<dbReference type="Gene3D" id="1.10.287.2900">
    <property type="match status" value="1"/>
</dbReference>
<dbReference type="InterPro" id="IPR039289">
    <property type="entry name" value="CHCHD4"/>
</dbReference>
<gene>
    <name evidence="9" type="ORF">g.11459</name>
</gene>
<protein>
    <recommendedName>
        <fullName evidence="10">Mitochondrial intermembrane space import and assembly protein 40</fullName>
    </recommendedName>
</protein>
<evidence type="ECO:0000256" key="7">
    <source>
        <dbReference type="ARBA" id="ARBA00023157"/>
    </source>
</evidence>
<evidence type="ECO:0000256" key="6">
    <source>
        <dbReference type="ARBA" id="ARBA00023128"/>
    </source>
</evidence>
<dbReference type="PANTHER" id="PTHR21622">
    <property type="entry name" value="COILED-COIL-HELIX-COILED-COIL-HELIX DOMAIN CONTAINING 4"/>
    <property type="match status" value="1"/>
</dbReference>
<evidence type="ECO:0000313" key="9">
    <source>
        <dbReference type="EMBL" id="JAT70718.1"/>
    </source>
</evidence>
<keyword evidence="6" id="KW-0496">Mitochondrion</keyword>
<dbReference type="GO" id="GO:0045041">
    <property type="term" value="P:protein import into mitochondrial intermembrane space"/>
    <property type="evidence" value="ECO:0007669"/>
    <property type="project" value="InterPro"/>
</dbReference>
<evidence type="ECO:0000256" key="3">
    <source>
        <dbReference type="ARBA" id="ARBA00022927"/>
    </source>
</evidence>
<keyword evidence="5" id="KW-0811">Translocation</keyword>
<organism evidence="9">
    <name type="scientific">Auxenochlorella protothecoides</name>
    <name type="common">Green microalga</name>
    <name type="synonym">Chlorella protothecoides</name>
    <dbReference type="NCBI Taxonomy" id="3075"/>
    <lineage>
        <taxon>Eukaryota</taxon>
        <taxon>Viridiplantae</taxon>
        <taxon>Chlorophyta</taxon>
        <taxon>core chlorophytes</taxon>
        <taxon>Trebouxiophyceae</taxon>
        <taxon>Chlorellales</taxon>
        <taxon>Chlorellaceae</taxon>
        <taxon>Auxenochlorella</taxon>
    </lineage>
</organism>
<comment type="subcellular location">
    <subcellularLocation>
        <location evidence="1">Mitochondrion</location>
    </subcellularLocation>
</comment>
<proteinExistence type="predicted"/>
<evidence type="ECO:0000256" key="5">
    <source>
        <dbReference type="ARBA" id="ARBA00023010"/>
    </source>
</evidence>
<evidence type="ECO:0000256" key="8">
    <source>
        <dbReference type="ARBA" id="ARBA00023284"/>
    </source>
</evidence>
<dbReference type="GO" id="GO:0015035">
    <property type="term" value="F:protein-disulfide reductase activity"/>
    <property type="evidence" value="ECO:0007669"/>
    <property type="project" value="InterPro"/>
</dbReference>
<accession>A0A1D1ZUS7</accession>
<evidence type="ECO:0000256" key="4">
    <source>
        <dbReference type="ARBA" id="ARBA00023002"/>
    </source>
</evidence>
<evidence type="ECO:0000256" key="2">
    <source>
        <dbReference type="ARBA" id="ARBA00022448"/>
    </source>
</evidence>
<dbReference type="PANTHER" id="PTHR21622:SF0">
    <property type="entry name" value="COILED-COIL-HELIX-COILED-COIL-HELIX DOMAIN CONTAINING 4"/>
    <property type="match status" value="1"/>
</dbReference>
<keyword evidence="8" id="KW-0676">Redox-active center</keyword>
<keyword evidence="3" id="KW-0653">Protein transport</keyword>
<dbReference type="EMBL" id="GDKF01007904">
    <property type="protein sequence ID" value="JAT70718.1"/>
    <property type="molecule type" value="Transcribed_RNA"/>
</dbReference>
<evidence type="ECO:0008006" key="10">
    <source>
        <dbReference type="Google" id="ProtNLM"/>
    </source>
</evidence>
<sequence length="106" mass="11590">MSFQDMAAEAMGGSLEGDDIDARIDEALQCPCVADLREGPCGTSFSGAFRCFIKSEHPDKGMDCIPQFKAFQECLQKHPEHVEGIMDDAEAQEDGEQTFEPQEATA</sequence>
<dbReference type="AlphaFoldDB" id="A0A1D1ZUS7"/>
<reference evidence="9" key="1">
    <citation type="submission" date="2015-08" db="EMBL/GenBank/DDBJ databases">
        <authorList>
            <person name="Babu N.S."/>
            <person name="Beckwith C.J."/>
            <person name="Beseler K.G."/>
            <person name="Brison A."/>
            <person name="Carone J.V."/>
            <person name="Caskin T.P."/>
            <person name="Diamond M."/>
            <person name="Durham M.E."/>
            <person name="Foxe J.M."/>
            <person name="Go M."/>
            <person name="Henderson B.A."/>
            <person name="Jones I.B."/>
            <person name="McGettigan J.A."/>
            <person name="Micheletti S.J."/>
            <person name="Nasrallah M.E."/>
            <person name="Ortiz D."/>
            <person name="Piller C.R."/>
            <person name="Privatt S.R."/>
            <person name="Schneider S.L."/>
            <person name="Sharp S."/>
            <person name="Smith T.C."/>
            <person name="Stanton J.D."/>
            <person name="Ullery H.E."/>
            <person name="Wilson R.J."/>
            <person name="Serrano M.G."/>
            <person name="Buck G."/>
            <person name="Lee V."/>
            <person name="Wang Y."/>
            <person name="Carvalho R."/>
            <person name="Voegtly L."/>
            <person name="Shi R."/>
            <person name="Duckworth R."/>
            <person name="Johnson A."/>
            <person name="Loviza R."/>
            <person name="Walstead R."/>
            <person name="Shah Z."/>
            <person name="Kiflezghi M."/>
            <person name="Wade K."/>
            <person name="Ball S.L."/>
            <person name="Bradley K.W."/>
            <person name="Asai D.J."/>
            <person name="Bowman C.A."/>
            <person name="Russell D.A."/>
            <person name="Pope W.H."/>
            <person name="Jacobs-Sera D."/>
            <person name="Hendrix R.W."/>
            <person name="Hatfull G.F."/>
        </authorList>
    </citation>
    <scope>NUCLEOTIDE SEQUENCE</scope>
</reference>
<dbReference type="PROSITE" id="PS51808">
    <property type="entry name" value="CHCH"/>
    <property type="match status" value="1"/>
</dbReference>
<name>A0A1D1ZUS7_AUXPR</name>
<keyword evidence="4" id="KW-0560">Oxidoreductase</keyword>
<keyword evidence="7" id="KW-1015">Disulfide bond</keyword>
<dbReference type="GO" id="GO:0005758">
    <property type="term" value="C:mitochondrial intermembrane space"/>
    <property type="evidence" value="ECO:0007669"/>
    <property type="project" value="TreeGrafter"/>
</dbReference>
<keyword evidence="2" id="KW-0813">Transport</keyword>
<evidence type="ECO:0000256" key="1">
    <source>
        <dbReference type="ARBA" id="ARBA00004173"/>
    </source>
</evidence>